<feature type="region of interest" description="Disordered" evidence="1">
    <location>
        <begin position="255"/>
        <end position="290"/>
    </location>
</feature>
<dbReference type="InterPro" id="IPR043128">
    <property type="entry name" value="Rev_trsase/Diguanyl_cyclase"/>
</dbReference>
<dbReference type="EMBL" id="GACK01008353">
    <property type="protein sequence ID" value="JAA56681.1"/>
    <property type="molecule type" value="mRNA"/>
</dbReference>
<dbReference type="InterPro" id="IPR001878">
    <property type="entry name" value="Znf_CCHC"/>
</dbReference>
<dbReference type="GO" id="GO:0071897">
    <property type="term" value="P:DNA biosynthetic process"/>
    <property type="evidence" value="ECO:0007669"/>
    <property type="project" value="UniProtKB-ARBA"/>
</dbReference>
<dbReference type="Pfam" id="PF03564">
    <property type="entry name" value="DUF1759"/>
    <property type="match status" value="1"/>
</dbReference>
<dbReference type="GO" id="GO:0042575">
    <property type="term" value="C:DNA polymerase complex"/>
    <property type="evidence" value="ECO:0007669"/>
    <property type="project" value="UniProtKB-ARBA"/>
</dbReference>
<dbReference type="Pfam" id="PF18701">
    <property type="entry name" value="DUF5641"/>
    <property type="match status" value="1"/>
</dbReference>
<name>L7LX93_RHIPC</name>
<dbReference type="GO" id="GO:0015074">
    <property type="term" value="P:DNA integration"/>
    <property type="evidence" value="ECO:0007669"/>
    <property type="project" value="InterPro"/>
</dbReference>
<dbReference type="Pfam" id="PF17921">
    <property type="entry name" value="Integrase_H2C2"/>
    <property type="match status" value="1"/>
</dbReference>
<dbReference type="PROSITE" id="PS50994">
    <property type="entry name" value="INTEGRASE"/>
    <property type="match status" value="1"/>
</dbReference>
<dbReference type="InterPro" id="IPR000477">
    <property type="entry name" value="RT_dom"/>
</dbReference>
<protein>
    <submittedName>
        <fullName evidence="3">Putative tick transposon</fullName>
    </submittedName>
</protein>
<dbReference type="SMART" id="SM00343">
    <property type="entry name" value="ZnF_C2HC"/>
    <property type="match status" value="2"/>
</dbReference>
<dbReference type="Gene3D" id="3.30.70.270">
    <property type="match status" value="1"/>
</dbReference>
<reference evidence="3" key="1">
    <citation type="submission" date="2012-11" db="EMBL/GenBank/DDBJ databases">
        <authorList>
            <person name="Lucero-Rivera Y.E."/>
            <person name="Tovar-Ramirez D."/>
        </authorList>
    </citation>
    <scope>NUCLEOTIDE SEQUENCE</scope>
    <source>
        <tissue evidence="3">Salivary gland</tissue>
    </source>
</reference>
<dbReference type="InterPro" id="IPR036397">
    <property type="entry name" value="RNaseH_sf"/>
</dbReference>
<dbReference type="InterPro" id="IPR040676">
    <property type="entry name" value="DUF5641"/>
</dbReference>
<dbReference type="Gene3D" id="3.30.420.10">
    <property type="entry name" value="Ribonuclease H-like superfamily/Ribonuclease H"/>
    <property type="match status" value="2"/>
</dbReference>
<proteinExistence type="evidence at transcript level"/>
<organism evidence="3">
    <name type="scientific">Rhipicephalus pulchellus</name>
    <name type="common">Yellow backed tick</name>
    <name type="synonym">Dermacentor pulchellus</name>
    <dbReference type="NCBI Taxonomy" id="72859"/>
    <lineage>
        <taxon>Eukaryota</taxon>
        <taxon>Metazoa</taxon>
        <taxon>Ecdysozoa</taxon>
        <taxon>Arthropoda</taxon>
        <taxon>Chelicerata</taxon>
        <taxon>Arachnida</taxon>
        <taxon>Acari</taxon>
        <taxon>Parasitiformes</taxon>
        <taxon>Ixodida</taxon>
        <taxon>Ixodoidea</taxon>
        <taxon>Ixodidae</taxon>
        <taxon>Rhipicephalinae</taxon>
        <taxon>Rhipicephalus</taxon>
        <taxon>Rhipicephalus</taxon>
    </lineage>
</organism>
<dbReference type="PANTHER" id="PTHR47331:SF1">
    <property type="entry name" value="GAG-LIKE PROTEIN"/>
    <property type="match status" value="1"/>
</dbReference>
<dbReference type="CDD" id="cd01644">
    <property type="entry name" value="RT_pepA17"/>
    <property type="match status" value="1"/>
</dbReference>
<dbReference type="InterPro" id="IPR001584">
    <property type="entry name" value="Integrase_cat-core"/>
</dbReference>
<dbReference type="InterPro" id="IPR043502">
    <property type="entry name" value="DNA/RNA_pol_sf"/>
</dbReference>
<dbReference type="Gene3D" id="3.10.10.10">
    <property type="entry name" value="HIV Type 1 Reverse Transcriptase, subunit A, domain 1"/>
    <property type="match status" value="1"/>
</dbReference>
<dbReference type="InterPro" id="IPR012337">
    <property type="entry name" value="RNaseH-like_sf"/>
</dbReference>
<dbReference type="InterPro" id="IPR005312">
    <property type="entry name" value="DUF1759"/>
</dbReference>
<evidence type="ECO:0000313" key="3">
    <source>
        <dbReference type="EMBL" id="JAA56681.1"/>
    </source>
</evidence>
<dbReference type="Pfam" id="PF00078">
    <property type="entry name" value="RVT_1"/>
    <property type="match status" value="1"/>
</dbReference>
<accession>L7LX93</accession>
<dbReference type="InterPro" id="IPR008042">
    <property type="entry name" value="Retrotrans_Pao"/>
</dbReference>
<feature type="region of interest" description="Disordered" evidence="1">
    <location>
        <begin position="162"/>
        <end position="184"/>
    </location>
</feature>
<dbReference type="GO" id="GO:0008270">
    <property type="term" value="F:zinc ion binding"/>
    <property type="evidence" value="ECO:0007669"/>
    <property type="project" value="InterPro"/>
</dbReference>
<sequence length="1593" mass="182444">MPKSQKFNYLLASLSGEAASLVEGLQFSDENYDHAVDLLKQTFGRQDNLRETYIKELASVEAVKSSKDVDGLKKLFQKLQVNTRALQSLGVEMDSYATVIMPVVKAALPVDMRIEIKMKEIEKGADTRPSMEESGSTSRVSSRRLKEIMEFLNTYIRSREETSEEKYAENQSARNTRGPRTSTLQSTSMKKCIFCEMTGHLTEDCRRTMTMDQKKETLQRERRCFRCTRPHHTAKICRANVRCKTCKGRHATSMCRPRTPGTTDQQASDGGGRIRASSQHDRTDASKSCNMHAQQSRENGCILLQTAFSWTEGEKSGCYARIMLDNGSQRTFILKTLSRKIGCKIKRSERITVGSFGGGEMELDMNVVEVNVRKNPTSDQITIEALEIEVISCDVLPSPPLAIQDRARNLGISLADDRKKAGKASGNLETSILIGADYYWAVVTGRTREMQPKVMAIETVLGWTVQGPVDFRSMPMKSSTVMVLKISAKSDTIVDELQKFWDLESMGITEKPATKINDDQVLQYVRDTMEFKAGRYQVRLPWKENVTMGDNKAIAEKRLMQVTKKLCKEPDDLQAYDKAIREYFDKHIAEKVEEDDGSETQTKFVYYMPHQAVIKKERTTTKIRIVFDASSSQNPGQSLNDNLENGPNLNPDITSLLMNFRQNRIAMSSDVEKAFLQIAIHEHDRDALRFLWWEKTPSEVTPSPMIRTWRMTRVTFGTTPSSFLLAATIQRHLDDFEEKYPEVVAQLRKGIYVDDVLLGANEYSAAAKLYKEARDIFRNAGMNLRKWTSNDAKLRSLFDEEGADLDRGIRKEGQIKVLGMKWNFIEDVLSFPDTTWRKDVDTRKLSKRQVLQAMAKLYDPLGFLTPFSVRAKIMLQKIWMDKIKWDDPLPSQHQSAWKDWAEELEYLDEFNINRCYDNVQAEVKTSTLHVFSDASPLAYGAAAYIVTEYSDGSNQASLLITKGRVAPIKKITLTRMELLAATVSVRLATHITSNLNRKITSVRLWTDSQIVLCWIKSSKTKDLFVSNRAAEIKSKSHESQWSYVKSDENPADLMTRGIKLKHLLNNELWWKGPTWINNKNQRPDYDISIELDRDELKDEEELVASLTTTTRQENIIDVSRFGSYKKALRVTAWIMRYMGNIKREGRTGSITGEELDKAELVLIKQEQKIIQNAVTRINGKMKLYGTDIFEDDQGILRVQGRLQWSQLSFNEKHPIVLTRQSHFSELLVLDAHQKTMHGGVSSTLTYVRTKFWIVRGRQLIKHVIKKCITCRRFNSKPMMQEMAPLPADRITKTRPFDTVGVDFAGPLHVREEKGSKITKFYIVIFTCAVTRGVQLELVKKMSSDVFIQAFRRFVARRGLCSTIYSDNARAFKKSEKEINKILKMEDERVQHYTSNLRVKWKFIAELAPWWGGFYERLIRSVKTSMSKAIGARLLSEEELRTVVVEAEGVINNRPLTYVYDDPNEPHPITPADIIAGRQVINNQEDSRFGDLSLLNYWSQRKEAMITWWSRWKKEYLKELKCASRKTAGHTNVHEGDILLLGESNKRTQWKLCKVEKIFPGKDGLVRTCLLRTSEGKLLKRPIQLLYSLEGCFG</sequence>
<dbReference type="GO" id="GO:0003676">
    <property type="term" value="F:nucleic acid binding"/>
    <property type="evidence" value="ECO:0007669"/>
    <property type="project" value="InterPro"/>
</dbReference>
<dbReference type="InterPro" id="IPR041588">
    <property type="entry name" value="Integrase_H2C2"/>
</dbReference>
<dbReference type="SUPFAM" id="SSF53098">
    <property type="entry name" value="Ribonuclease H-like"/>
    <property type="match status" value="1"/>
</dbReference>
<evidence type="ECO:0000256" key="1">
    <source>
        <dbReference type="SAM" id="MobiDB-lite"/>
    </source>
</evidence>
<feature type="domain" description="Integrase catalytic" evidence="2">
    <location>
        <begin position="1291"/>
        <end position="1478"/>
    </location>
</feature>
<reference evidence="3" key="2">
    <citation type="journal article" date="2015" name="J. Proteomics">
        <title>Sexual differences in the sialomes of the zebra tick, Rhipicephalus pulchellus.</title>
        <authorList>
            <person name="Tan A.W."/>
            <person name="Francischetti I.M."/>
            <person name="Slovak M."/>
            <person name="Kini R.M."/>
            <person name="Ribeiro J.M."/>
        </authorList>
    </citation>
    <scope>NUCLEOTIDE SEQUENCE</scope>
    <source>
        <tissue evidence="3">Salivary gland</tissue>
    </source>
</reference>
<dbReference type="PANTHER" id="PTHR47331">
    <property type="entry name" value="PHD-TYPE DOMAIN-CONTAINING PROTEIN"/>
    <property type="match status" value="1"/>
</dbReference>
<dbReference type="Pfam" id="PF05380">
    <property type="entry name" value="Peptidase_A17"/>
    <property type="match status" value="1"/>
</dbReference>
<feature type="compositionally biased region" description="Polar residues" evidence="1">
    <location>
        <begin position="169"/>
        <end position="184"/>
    </location>
</feature>
<dbReference type="SUPFAM" id="SSF56672">
    <property type="entry name" value="DNA/RNA polymerases"/>
    <property type="match status" value="1"/>
</dbReference>
<evidence type="ECO:0000259" key="2">
    <source>
        <dbReference type="PROSITE" id="PS50994"/>
    </source>
</evidence>
<dbReference type="Gene3D" id="1.10.340.70">
    <property type="match status" value="1"/>
</dbReference>